<reference evidence="1" key="1">
    <citation type="journal article" date="2023" name="Science">
        <title>Genome structures resolve the early diversification of teleost fishes.</title>
        <authorList>
            <person name="Parey E."/>
            <person name="Louis A."/>
            <person name="Montfort J."/>
            <person name="Bouchez O."/>
            <person name="Roques C."/>
            <person name="Iampietro C."/>
            <person name="Lluch J."/>
            <person name="Castinel A."/>
            <person name="Donnadieu C."/>
            <person name="Desvignes T."/>
            <person name="Floi Bucao C."/>
            <person name="Jouanno E."/>
            <person name="Wen M."/>
            <person name="Mejri S."/>
            <person name="Dirks R."/>
            <person name="Jansen H."/>
            <person name="Henkel C."/>
            <person name="Chen W.J."/>
            <person name="Zahm M."/>
            <person name="Cabau C."/>
            <person name="Klopp C."/>
            <person name="Thompson A.W."/>
            <person name="Robinson-Rechavi M."/>
            <person name="Braasch I."/>
            <person name="Lecointre G."/>
            <person name="Bobe J."/>
            <person name="Postlethwait J.H."/>
            <person name="Berthelot C."/>
            <person name="Roest Crollius H."/>
            <person name="Guiguen Y."/>
        </authorList>
    </citation>
    <scope>NUCLEOTIDE SEQUENCE</scope>
    <source>
        <strain evidence="1">NC1722</strain>
    </source>
</reference>
<organism evidence="1 2">
    <name type="scientific">Aldrovandia affinis</name>
    <dbReference type="NCBI Taxonomy" id="143900"/>
    <lineage>
        <taxon>Eukaryota</taxon>
        <taxon>Metazoa</taxon>
        <taxon>Chordata</taxon>
        <taxon>Craniata</taxon>
        <taxon>Vertebrata</taxon>
        <taxon>Euteleostomi</taxon>
        <taxon>Actinopterygii</taxon>
        <taxon>Neopterygii</taxon>
        <taxon>Teleostei</taxon>
        <taxon>Notacanthiformes</taxon>
        <taxon>Halosauridae</taxon>
        <taxon>Aldrovandia</taxon>
    </lineage>
</organism>
<evidence type="ECO:0000313" key="1">
    <source>
        <dbReference type="EMBL" id="KAJ8404034.1"/>
    </source>
</evidence>
<proteinExistence type="predicted"/>
<dbReference type="Proteomes" id="UP001221898">
    <property type="component" value="Unassembled WGS sequence"/>
</dbReference>
<comment type="caution">
    <text evidence="1">The sequence shown here is derived from an EMBL/GenBank/DDBJ whole genome shotgun (WGS) entry which is preliminary data.</text>
</comment>
<sequence length="104" mass="11398">MCSDRGNTLANTEALLLEHALVCFDTFSELPINRPHLRSVRLTTGTPIYEKEQFTIPKEHKSPSFPSTHLSIHLGILSIYPSAGVTSGRVPRSHISAITALVFG</sequence>
<protein>
    <submittedName>
        <fullName evidence="1">Uncharacterized protein</fullName>
    </submittedName>
</protein>
<evidence type="ECO:0000313" key="2">
    <source>
        <dbReference type="Proteomes" id="UP001221898"/>
    </source>
</evidence>
<accession>A0AAD7SK53</accession>
<dbReference type="AlphaFoldDB" id="A0AAD7SK53"/>
<keyword evidence="2" id="KW-1185">Reference proteome</keyword>
<dbReference type="EMBL" id="JAINUG010000055">
    <property type="protein sequence ID" value="KAJ8404034.1"/>
    <property type="molecule type" value="Genomic_DNA"/>
</dbReference>
<name>A0AAD7SK53_9TELE</name>
<gene>
    <name evidence="1" type="ORF">AAFF_G00343840</name>
</gene>